<dbReference type="EMBL" id="MFCA01000029">
    <property type="protein sequence ID" value="OGE01132.1"/>
    <property type="molecule type" value="Genomic_DNA"/>
</dbReference>
<organism evidence="9 10">
    <name type="scientific">Candidatus Curtissbacteria bacterium RIFOXYA1_FULL_41_14</name>
    <dbReference type="NCBI Taxonomy" id="1797737"/>
    <lineage>
        <taxon>Bacteria</taxon>
        <taxon>Candidatus Curtissiibacteriota</taxon>
    </lineage>
</organism>
<dbReference type="PROSITE" id="PS50850">
    <property type="entry name" value="MFS"/>
    <property type="match status" value="1"/>
</dbReference>
<feature type="transmembrane region" description="Helical" evidence="7">
    <location>
        <begin position="74"/>
        <end position="95"/>
    </location>
</feature>
<keyword evidence="5 7" id="KW-1133">Transmembrane helix</keyword>
<dbReference type="STRING" id="1797737.A2196_00270"/>
<dbReference type="CDD" id="cd06173">
    <property type="entry name" value="MFS_MefA_like"/>
    <property type="match status" value="1"/>
</dbReference>
<evidence type="ECO:0000256" key="6">
    <source>
        <dbReference type="ARBA" id="ARBA00023136"/>
    </source>
</evidence>
<comment type="caution">
    <text evidence="9">The sequence shown here is derived from an EMBL/GenBank/DDBJ whole genome shotgun (WGS) entry which is preliminary data.</text>
</comment>
<protein>
    <recommendedName>
        <fullName evidence="8">Major facilitator superfamily (MFS) profile domain-containing protein</fullName>
    </recommendedName>
</protein>
<evidence type="ECO:0000259" key="8">
    <source>
        <dbReference type="PROSITE" id="PS50850"/>
    </source>
</evidence>
<evidence type="ECO:0000256" key="3">
    <source>
        <dbReference type="ARBA" id="ARBA00022475"/>
    </source>
</evidence>
<evidence type="ECO:0000313" key="9">
    <source>
        <dbReference type="EMBL" id="OGE01132.1"/>
    </source>
</evidence>
<dbReference type="GO" id="GO:0022857">
    <property type="term" value="F:transmembrane transporter activity"/>
    <property type="evidence" value="ECO:0007669"/>
    <property type="project" value="InterPro"/>
</dbReference>
<dbReference type="Proteomes" id="UP000176751">
    <property type="component" value="Unassembled WGS sequence"/>
</dbReference>
<proteinExistence type="predicted"/>
<evidence type="ECO:0000256" key="7">
    <source>
        <dbReference type="SAM" id="Phobius"/>
    </source>
</evidence>
<feature type="transmembrane region" description="Helical" evidence="7">
    <location>
        <begin position="107"/>
        <end position="127"/>
    </location>
</feature>
<dbReference type="InterPro" id="IPR036259">
    <property type="entry name" value="MFS_trans_sf"/>
</dbReference>
<feature type="transmembrane region" description="Helical" evidence="7">
    <location>
        <begin position="402"/>
        <end position="421"/>
    </location>
</feature>
<feature type="transmembrane region" description="Helical" evidence="7">
    <location>
        <begin position="373"/>
        <end position="396"/>
    </location>
</feature>
<keyword evidence="4 7" id="KW-0812">Transmembrane</keyword>
<dbReference type="GO" id="GO:0005886">
    <property type="term" value="C:plasma membrane"/>
    <property type="evidence" value="ECO:0007669"/>
    <property type="project" value="UniProtKB-SubCell"/>
</dbReference>
<feature type="transmembrane region" description="Helical" evidence="7">
    <location>
        <begin position="249"/>
        <end position="266"/>
    </location>
</feature>
<feature type="transmembrane region" description="Helical" evidence="7">
    <location>
        <begin position="337"/>
        <end position="361"/>
    </location>
</feature>
<feature type="transmembrane region" description="Helical" evidence="7">
    <location>
        <begin position="133"/>
        <end position="155"/>
    </location>
</feature>
<feature type="transmembrane region" description="Helical" evidence="7">
    <location>
        <begin position="315"/>
        <end position="331"/>
    </location>
</feature>
<feature type="transmembrane region" description="Helical" evidence="7">
    <location>
        <begin position="278"/>
        <end position="303"/>
    </location>
</feature>
<dbReference type="Gene3D" id="1.20.1250.20">
    <property type="entry name" value="MFS general substrate transporter like domains"/>
    <property type="match status" value="1"/>
</dbReference>
<dbReference type="InterPro" id="IPR020846">
    <property type="entry name" value="MFS_dom"/>
</dbReference>
<dbReference type="Pfam" id="PF05977">
    <property type="entry name" value="MFS_3"/>
    <property type="match status" value="1"/>
</dbReference>
<keyword evidence="6 7" id="KW-0472">Membrane</keyword>
<gene>
    <name evidence="9" type="ORF">A2196_00270</name>
</gene>
<dbReference type="InterPro" id="IPR010290">
    <property type="entry name" value="TM_effector"/>
</dbReference>
<feature type="transmembrane region" description="Helical" evidence="7">
    <location>
        <begin position="167"/>
        <end position="185"/>
    </location>
</feature>
<evidence type="ECO:0000256" key="5">
    <source>
        <dbReference type="ARBA" id="ARBA00022989"/>
    </source>
</evidence>
<name>A0A1F5HAS4_9BACT</name>
<evidence type="ECO:0000256" key="2">
    <source>
        <dbReference type="ARBA" id="ARBA00022448"/>
    </source>
</evidence>
<feature type="domain" description="Major facilitator superfamily (MFS) profile" evidence="8">
    <location>
        <begin position="36"/>
        <end position="429"/>
    </location>
</feature>
<comment type="subcellular location">
    <subcellularLocation>
        <location evidence="1">Cell membrane</location>
        <topology evidence="1">Multi-pass membrane protein</topology>
    </subcellularLocation>
</comment>
<accession>A0A1F5HAS4</accession>
<sequence length="429" mass="45987">MSEKDILAEEDLEITAVTAGAVPVQLPGKVVSIFPALAHRNYQIYFIGQTISLVGFWLQAVGIGWLVYELTRSAFWVGTVAAISGLPFLFLATPAGVLVDRVSRQKLLVITQIFEGFIAAVLGFLVISGKINLPLVIVLALINGIIGSFDLPARFAFIVEMIGKRDLASAVSLNAGLFNAARFIGPTVAGLIIATLGVGWAFVFNGISFLPGIWAVAVIRPVIKQRSEDVHPFQSLKDGLAFILKDRKIFYLSVFGAVSSIFLWPYQTLMPPIAQQVFGAGAQGLGSLLSAAGAGSLVGAIFTSAMSKKENRLPFIYWGIAISALSLVAFSQNHNFILAHVLLFLTGLGSLMFVSTLNTWVQILSPDRMRGRIMAVYLTMFVGMMPIGNALAGAIAEKTSSLFAIGLGAVVVLLAGIYFYFRGVLSNFS</sequence>
<keyword evidence="3" id="KW-1003">Cell membrane</keyword>
<feature type="transmembrane region" description="Helical" evidence="7">
    <location>
        <begin position="191"/>
        <end position="217"/>
    </location>
</feature>
<dbReference type="SUPFAM" id="SSF103473">
    <property type="entry name" value="MFS general substrate transporter"/>
    <property type="match status" value="1"/>
</dbReference>
<evidence type="ECO:0000313" key="10">
    <source>
        <dbReference type="Proteomes" id="UP000176751"/>
    </source>
</evidence>
<dbReference type="PANTHER" id="PTHR23513:SF11">
    <property type="entry name" value="STAPHYLOFERRIN A TRANSPORTER"/>
    <property type="match status" value="1"/>
</dbReference>
<dbReference type="PANTHER" id="PTHR23513">
    <property type="entry name" value="INTEGRAL MEMBRANE EFFLUX PROTEIN-RELATED"/>
    <property type="match status" value="1"/>
</dbReference>
<dbReference type="AlphaFoldDB" id="A0A1F5HAS4"/>
<feature type="transmembrane region" description="Helical" evidence="7">
    <location>
        <begin position="44"/>
        <end position="68"/>
    </location>
</feature>
<reference evidence="9 10" key="1">
    <citation type="journal article" date="2016" name="Nat. Commun.">
        <title>Thousands of microbial genomes shed light on interconnected biogeochemical processes in an aquifer system.</title>
        <authorList>
            <person name="Anantharaman K."/>
            <person name="Brown C.T."/>
            <person name="Hug L.A."/>
            <person name="Sharon I."/>
            <person name="Castelle C.J."/>
            <person name="Probst A.J."/>
            <person name="Thomas B.C."/>
            <person name="Singh A."/>
            <person name="Wilkins M.J."/>
            <person name="Karaoz U."/>
            <person name="Brodie E.L."/>
            <person name="Williams K.H."/>
            <person name="Hubbard S.S."/>
            <person name="Banfield J.F."/>
        </authorList>
    </citation>
    <scope>NUCLEOTIDE SEQUENCE [LARGE SCALE GENOMIC DNA]</scope>
</reference>
<evidence type="ECO:0000256" key="4">
    <source>
        <dbReference type="ARBA" id="ARBA00022692"/>
    </source>
</evidence>
<keyword evidence="2" id="KW-0813">Transport</keyword>
<evidence type="ECO:0000256" key="1">
    <source>
        <dbReference type="ARBA" id="ARBA00004651"/>
    </source>
</evidence>